<evidence type="ECO:0000313" key="10">
    <source>
        <dbReference type="Proteomes" id="UP000645966"/>
    </source>
</evidence>
<feature type="transmembrane region" description="Helical" evidence="8">
    <location>
        <begin position="740"/>
        <end position="757"/>
    </location>
</feature>
<keyword evidence="4 8" id="KW-0812">Transmembrane</keyword>
<evidence type="ECO:0000256" key="2">
    <source>
        <dbReference type="ARBA" id="ARBA00022475"/>
    </source>
</evidence>
<name>A0A934HYJ3_9CORY</name>
<organism evidence="9 10">
    <name type="scientific">Corynebacterium meridianum</name>
    <dbReference type="NCBI Taxonomy" id="2765363"/>
    <lineage>
        <taxon>Bacteria</taxon>
        <taxon>Bacillati</taxon>
        <taxon>Actinomycetota</taxon>
        <taxon>Actinomycetes</taxon>
        <taxon>Mycobacteriales</taxon>
        <taxon>Corynebacteriaceae</taxon>
        <taxon>Corynebacterium</taxon>
    </lineage>
</organism>
<keyword evidence="10" id="KW-1185">Reference proteome</keyword>
<feature type="transmembrane region" description="Helical" evidence="8">
    <location>
        <begin position="577"/>
        <end position="595"/>
    </location>
</feature>
<keyword evidence="6 8" id="KW-0472">Membrane</keyword>
<feature type="transmembrane region" description="Helical" evidence="8">
    <location>
        <begin position="303"/>
        <end position="336"/>
    </location>
</feature>
<feature type="transmembrane region" description="Helical" evidence="8">
    <location>
        <begin position="425"/>
        <end position="443"/>
    </location>
</feature>
<reference evidence="9" key="1">
    <citation type="submission" date="2020-12" db="EMBL/GenBank/DDBJ databases">
        <title>Genome public.</title>
        <authorList>
            <person name="Sun Q."/>
        </authorList>
    </citation>
    <scope>NUCLEOTIDE SEQUENCE</scope>
    <source>
        <strain evidence="9">CCM 8863</strain>
    </source>
</reference>
<feature type="transmembrane region" description="Helical" evidence="8">
    <location>
        <begin position="348"/>
        <end position="371"/>
    </location>
</feature>
<feature type="transmembrane region" description="Helical" evidence="8">
    <location>
        <begin position="628"/>
        <end position="646"/>
    </location>
</feature>
<feature type="transmembrane region" description="Helical" evidence="8">
    <location>
        <begin position="278"/>
        <end position="297"/>
    </location>
</feature>
<feature type="transmembrane region" description="Helical" evidence="8">
    <location>
        <begin position="502"/>
        <end position="529"/>
    </location>
</feature>
<feature type="transmembrane region" description="Helical" evidence="8">
    <location>
        <begin position="214"/>
        <end position="233"/>
    </location>
</feature>
<dbReference type="GO" id="GO:0016758">
    <property type="term" value="F:hexosyltransferase activity"/>
    <property type="evidence" value="ECO:0007669"/>
    <property type="project" value="InterPro"/>
</dbReference>
<feature type="transmembrane region" description="Helical" evidence="8">
    <location>
        <begin position="105"/>
        <end position="126"/>
    </location>
</feature>
<evidence type="ECO:0000256" key="4">
    <source>
        <dbReference type="ARBA" id="ARBA00022692"/>
    </source>
</evidence>
<feature type="transmembrane region" description="Helical" evidence="8">
    <location>
        <begin position="549"/>
        <end position="570"/>
    </location>
</feature>
<proteinExistence type="inferred from homology"/>
<accession>A0A934HYJ3</accession>
<evidence type="ECO:0000256" key="8">
    <source>
        <dbReference type="SAM" id="Phobius"/>
    </source>
</evidence>
<feature type="transmembrane region" description="Helical" evidence="8">
    <location>
        <begin position="19"/>
        <end position="38"/>
    </location>
</feature>
<keyword evidence="3" id="KW-0808">Transferase</keyword>
<protein>
    <submittedName>
        <fullName evidence="9">DUF2029 domain-containing protein</fullName>
    </submittedName>
</protein>
<sequence>MSDSAPGTASGHRFRRVPVALRAPALIAVVVSVIPMVFNMSRPDNGRLLRYHIDFDVYRSGGRALIDGVPLYTVSFPVGGIELPFTYPPIAAIFFAPTALLDRDLGAALLNVVSVVALWWCLVIVLDRLRPHWDATTTRTGALILLAFLLRLEPVTETLNFAQVNILLMVAVILDVLARRTRIPRGTLIGLAAAIKLTPAVFGLYFLVRRDWRSAGVCVLSGVGFTALAWLITPANSAEYWLHTLSDPDRIGQLSYSGNQSIRGVFARIVGDGLQTPLWFLAVLVVLVAVVFAMHRAVAHGALLGALLLNATVALLCSPVSWTHHWVWIAPVTVVLGSRAVDLRGTRAGALAFWLAASFVTAAIVAPHWTLPYRGAEEDWSPVALLVGGTYVLLAVLLIGAATAAPEILGGGPGRLGSTPAPLPAWPGAALAAVIAVVSSGVVGGTTPGVVPNDVSQESAALIEEVLAAGGRSASPWSGLAAVVVLVVLGMLVVIPATGWRVVGFVAPVIVMALPVRLGLCAAPLTLLAVGLLAADAFAPRIGRLPRGVLSGVAVGLSGWPVLALGAVALRGGRRAVATALVSGSVVLVAVWPVAGPLPGLTGLPLDSTLNASPAGLFARLAGTTNPLVTVIPTVVAAGFLAWVLYRLRNSGATTAEQMAAWLTVPLLVLPMVPVQRWALAVPLIVVLLTKVWSGRGGGNTRLTGTAVFGAWLLVFFWPATALESSLPGGSGGWNPLTEFLALTPVLYLVATLVLLARGPRRVTGG</sequence>
<evidence type="ECO:0000256" key="7">
    <source>
        <dbReference type="ARBA" id="ARBA00024033"/>
    </source>
</evidence>
<keyword evidence="5 8" id="KW-1133">Transmembrane helix</keyword>
<feature type="transmembrane region" description="Helical" evidence="8">
    <location>
        <begin position="189"/>
        <end position="208"/>
    </location>
</feature>
<evidence type="ECO:0000256" key="3">
    <source>
        <dbReference type="ARBA" id="ARBA00022679"/>
    </source>
</evidence>
<evidence type="ECO:0000256" key="5">
    <source>
        <dbReference type="ARBA" id="ARBA00022989"/>
    </source>
</evidence>
<comment type="subcellular location">
    <subcellularLocation>
        <location evidence="1">Cell membrane</location>
        <topology evidence="1">Multi-pass membrane protein</topology>
    </subcellularLocation>
</comment>
<gene>
    <name evidence="9" type="ORF">JDV75_05975</name>
</gene>
<dbReference type="GO" id="GO:0005886">
    <property type="term" value="C:plasma membrane"/>
    <property type="evidence" value="ECO:0007669"/>
    <property type="project" value="UniProtKB-SubCell"/>
</dbReference>
<feature type="transmembrane region" description="Helical" evidence="8">
    <location>
        <begin position="383"/>
        <end position="404"/>
    </location>
</feature>
<dbReference type="AlphaFoldDB" id="A0A934HYJ3"/>
<comment type="caution">
    <text evidence="9">The sequence shown here is derived from an EMBL/GenBank/DDBJ whole genome shotgun (WGS) entry which is preliminary data.</text>
</comment>
<dbReference type="Pfam" id="PF09594">
    <property type="entry name" value="GT87"/>
    <property type="match status" value="1"/>
</dbReference>
<keyword evidence="2" id="KW-1003">Cell membrane</keyword>
<evidence type="ECO:0000313" key="9">
    <source>
        <dbReference type="EMBL" id="MBI8989308.1"/>
    </source>
</evidence>
<feature type="transmembrane region" description="Helical" evidence="8">
    <location>
        <begin position="477"/>
        <end position="495"/>
    </location>
</feature>
<evidence type="ECO:0000256" key="1">
    <source>
        <dbReference type="ARBA" id="ARBA00004651"/>
    </source>
</evidence>
<dbReference type="Proteomes" id="UP000645966">
    <property type="component" value="Unassembled WGS sequence"/>
</dbReference>
<dbReference type="InterPro" id="IPR018584">
    <property type="entry name" value="GT87"/>
</dbReference>
<evidence type="ECO:0000256" key="6">
    <source>
        <dbReference type="ARBA" id="ARBA00023136"/>
    </source>
</evidence>
<feature type="transmembrane region" description="Helical" evidence="8">
    <location>
        <begin position="701"/>
        <end position="720"/>
    </location>
</feature>
<dbReference type="EMBL" id="JAEIOS010000011">
    <property type="protein sequence ID" value="MBI8989308.1"/>
    <property type="molecule type" value="Genomic_DNA"/>
</dbReference>
<comment type="similarity">
    <text evidence="7">Belongs to the glycosyltransferase 87 family.</text>
</comment>
<dbReference type="RefSeq" id="WP_198738301.1">
    <property type="nucleotide sequence ID" value="NZ_JAEIOS010000011.1"/>
</dbReference>